<dbReference type="GeneID" id="5890480"/>
<evidence type="ECO:0000256" key="2">
    <source>
        <dbReference type="ARBA" id="ARBA00012485"/>
    </source>
</evidence>
<dbReference type="SMART" id="SM00119">
    <property type="entry name" value="HECTc"/>
    <property type="match status" value="1"/>
</dbReference>
<dbReference type="InterPro" id="IPR044611">
    <property type="entry name" value="E3A/B/C-like"/>
</dbReference>
<dbReference type="Proteomes" id="UP000001357">
    <property type="component" value="Unassembled WGS sequence"/>
</dbReference>
<dbReference type="OMA" id="SENYLCG"/>
<dbReference type="AlphaFoldDB" id="A9UY14"/>
<evidence type="ECO:0000313" key="8">
    <source>
        <dbReference type="Proteomes" id="UP000001357"/>
    </source>
</evidence>
<dbReference type="GO" id="GO:0061630">
    <property type="term" value="F:ubiquitin protein ligase activity"/>
    <property type="evidence" value="ECO:0007669"/>
    <property type="project" value="UniProtKB-EC"/>
</dbReference>
<dbReference type="PANTHER" id="PTHR45700:SF8">
    <property type="entry name" value="HECT-TYPE E3 UBIQUITIN TRANSFERASE"/>
    <property type="match status" value="1"/>
</dbReference>
<organism evidence="7 8">
    <name type="scientific">Monosiga brevicollis</name>
    <name type="common">Choanoflagellate</name>
    <dbReference type="NCBI Taxonomy" id="81824"/>
    <lineage>
        <taxon>Eukaryota</taxon>
        <taxon>Choanoflagellata</taxon>
        <taxon>Craspedida</taxon>
        <taxon>Salpingoecidae</taxon>
        <taxon>Monosiga</taxon>
    </lineage>
</organism>
<evidence type="ECO:0000259" key="6">
    <source>
        <dbReference type="PROSITE" id="PS50237"/>
    </source>
</evidence>
<feature type="domain" description="HECT" evidence="6">
    <location>
        <begin position="1"/>
        <end position="189"/>
    </location>
</feature>
<dbReference type="Gene3D" id="3.90.1750.10">
    <property type="entry name" value="Hect, E3 ligase catalytic domains"/>
    <property type="match status" value="1"/>
</dbReference>
<dbReference type="Gene3D" id="3.30.2410.10">
    <property type="entry name" value="Hect, E3 ligase catalytic domain"/>
    <property type="match status" value="1"/>
</dbReference>
<evidence type="ECO:0000313" key="7">
    <source>
        <dbReference type="EMBL" id="EDQ89780.1"/>
    </source>
</evidence>
<protein>
    <recommendedName>
        <fullName evidence="2">HECT-type E3 ubiquitin transferase</fullName>
        <ecNumber evidence="2">2.3.2.26</ecNumber>
    </recommendedName>
</protein>
<proteinExistence type="predicted"/>
<feature type="non-terminal residue" evidence="7">
    <location>
        <position position="1"/>
    </location>
</feature>
<dbReference type="STRING" id="81824.A9UY14"/>
<dbReference type="InterPro" id="IPR000569">
    <property type="entry name" value="HECT_dom"/>
</dbReference>
<keyword evidence="8" id="KW-1185">Reference proteome</keyword>
<dbReference type="EMBL" id="CH991549">
    <property type="protein sequence ID" value="EDQ89780.1"/>
    <property type="molecule type" value="Genomic_DNA"/>
</dbReference>
<reference evidence="7 8" key="1">
    <citation type="journal article" date="2008" name="Nature">
        <title>The genome of the choanoflagellate Monosiga brevicollis and the origin of metazoans.</title>
        <authorList>
            <consortium name="JGI Sequencing"/>
            <person name="King N."/>
            <person name="Westbrook M.J."/>
            <person name="Young S.L."/>
            <person name="Kuo A."/>
            <person name="Abedin M."/>
            <person name="Chapman J."/>
            <person name="Fairclough S."/>
            <person name="Hellsten U."/>
            <person name="Isogai Y."/>
            <person name="Letunic I."/>
            <person name="Marr M."/>
            <person name="Pincus D."/>
            <person name="Putnam N."/>
            <person name="Rokas A."/>
            <person name="Wright K.J."/>
            <person name="Zuzow R."/>
            <person name="Dirks W."/>
            <person name="Good M."/>
            <person name="Goodstein D."/>
            <person name="Lemons D."/>
            <person name="Li W."/>
            <person name="Lyons J.B."/>
            <person name="Morris A."/>
            <person name="Nichols S."/>
            <person name="Richter D.J."/>
            <person name="Salamov A."/>
            <person name="Bork P."/>
            <person name="Lim W.A."/>
            <person name="Manning G."/>
            <person name="Miller W.T."/>
            <person name="McGinnis W."/>
            <person name="Shapiro H."/>
            <person name="Tjian R."/>
            <person name="Grigoriev I.V."/>
            <person name="Rokhsar D."/>
        </authorList>
    </citation>
    <scope>NUCLEOTIDE SEQUENCE [LARGE SCALE GENOMIC DNA]</scope>
    <source>
        <strain evidence="8">MX1 / ATCC 50154</strain>
    </source>
</reference>
<dbReference type="GO" id="GO:0000209">
    <property type="term" value="P:protein polyubiquitination"/>
    <property type="evidence" value="ECO:0007669"/>
    <property type="project" value="InterPro"/>
</dbReference>
<dbReference type="Gene3D" id="3.30.2160.10">
    <property type="entry name" value="Hect, E3 ligase catalytic domain"/>
    <property type="match status" value="1"/>
</dbReference>
<dbReference type="InterPro" id="IPR035983">
    <property type="entry name" value="Hect_E3_ubiquitin_ligase"/>
</dbReference>
<name>A9UY14_MONBE</name>
<dbReference type="RefSeq" id="XP_001745202.1">
    <property type="nucleotide sequence ID" value="XM_001745150.1"/>
</dbReference>
<comment type="catalytic activity">
    <reaction evidence="1">
        <text>S-ubiquitinyl-[E2 ubiquitin-conjugating enzyme]-L-cysteine + [acceptor protein]-L-lysine = [E2 ubiquitin-conjugating enzyme]-L-cysteine + N(6)-ubiquitinyl-[acceptor protein]-L-lysine.</text>
        <dbReference type="EC" id="2.3.2.26"/>
    </reaction>
</comment>
<dbReference type="FunFam" id="3.30.2410.10:FF:000003">
    <property type="entry name" value="probable E3 ubiquitin-protein ligase HERC4 isoform X1"/>
    <property type="match status" value="1"/>
</dbReference>
<gene>
    <name evidence="7" type="ORF">MONBRDRAFT_16657</name>
</gene>
<dbReference type="KEGG" id="mbr:MONBRDRAFT_16657"/>
<accession>A9UY14</accession>
<dbReference type="EC" id="2.3.2.26" evidence="2"/>
<evidence type="ECO:0000256" key="5">
    <source>
        <dbReference type="PROSITE-ProRule" id="PRU00104"/>
    </source>
</evidence>
<keyword evidence="4 5" id="KW-0833">Ubl conjugation pathway</keyword>
<dbReference type="PROSITE" id="PS50237">
    <property type="entry name" value="HECT"/>
    <property type="match status" value="1"/>
</dbReference>
<evidence type="ECO:0000256" key="3">
    <source>
        <dbReference type="ARBA" id="ARBA00022679"/>
    </source>
</evidence>
<evidence type="ECO:0000256" key="1">
    <source>
        <dbReference type="ARBA" id="ARBA00000885"/>
    </source>
</evidence>
<dbReference type="InParanoid" id="A9UY14"/>
<dbReference type="eggNOG" id="KOG0941">
    <property type="taxonomic scope" value="Eukaryota"/>
</dbReference>
<evidence type="ECO:0000256" key="4">
    <source>
        <dbReference type="ARBA" id="ARBA00022786"/>
    </source>
</evidence>
<dbReference type="SUPFAM" id="SSF56204">
    <property type="entry name" value="Hect, E3 ligase catalytic domain"/>
    <property type="match status" value="1"/>
</dbReference>
<dbReference type="Pfam" id="PF00632">
    <property type="entry name" value="HECT"/>
    <property type="match status" value="1"/>
</dbReference>
<sequence>VFGEKQHHELCPGGAKRSLSQANKHEFVRLYTDWVLNVSVEHQFAAFKYGFMTVMAQSATLRMIDVSEMRALICGLEDLDLNQLREVARYEGGYNANSPVIKWFWEVALNFSDNEKRAFLQFTTGTRRAPVGGLRTMKFIIAKQGADSERLPTSHTCFNALMIPEYSSKEKLEQLLKKAIQYSEGFGML</sequence>
<dbReference type="PANTHER" id="PTHR45700">
    <property type="entry name" value="UBIQUITIN-PROTEIN LIGASE E3C"/>
    <property type="match status" value="1"/>
</dbReference>
<keyword evidence="3" id="KW-0808">Transferase</keyword>
<feature type="active site" description="Glycyl thioester intermediate" evidence="5">
    <location>
        <position position="157"/>
    </location>
</feature>